<sequence>MTIPDDDSLPRDNGNLVFDAPWQARALGIAVAVVEKLDLPWDAFRQRLMDEIAADPQRSYYDNWGRALESMVLDLDLATPAALDAATPTERAPL</sequence>
<dbReference type="OrthoDB" id="9811616at2"/>
<dbReference type="Gene3D" id="1.10.472.20">
    <property type="entry name" value="Nitrile hydratase, beta subunit"/>
    <property type="match status" value="1"/>
</dbReference>
<reference evidence="2 3" key="1">
    <citation type="submission" date="2017-02" db="EMBL/GenBank/DDBJ databases">
        <title>The new phylogeny of genus Mycobacterium.</title>
        <authorList>
            <person name="Tortoli E."/>
            <person name="Trovato A."/>
            <person name="Cirillo D.M."/>
        </authorList>
    </citation>
    <scope>NUCLEOTIDE SEQUENCE [LARGE SCALE GENOMIC DNA]</scope>
    <source>
        <strain evidence="2 3">DSM 44338</strain>
    </source>
</reference>
<dbReference type="SUPFAM" id="SSF50090">
    <property type="entry name" value="Electron transport accessory proteins"/>
    <property type="match status" value="1"/>
</dbReference>
<keyword evidence="3" id="KW-1185">Reference proteome</keyword>
<proteinExistence type="predicted"/>
<name>A0A1X0JT94_9MYCO</name>
<accession>A0A1X0JT94</accession>
<dbReference type="InterPro" id="IPR049054">
    <property type="entry name" value="CN_hydtase_beta-like_N"/>
</dbReference>
<dbReference type="RefSeq" id="WP_083125251.1">
    <property type="nucleotide sequence ID" value="NZ_MVIM01000004.1"/>
</dbReference>
<dbReference type="Pfam" id="PF21006">
    <property type="entry name" value="NHase_beta_N"/>
    <property type="match status" value="1"/>
</dbReference>
<gene>
    <name evidence="2" type="ORF">BST47_09310</name>
</gene>
<evidence type="ECO:0000313" key="2">
    <source>
        <dbReference type="EMBL" id="ORB66078.1"/>
    </source>
</evidence>
<dbReference type="InterPro" id="IPR008990">
    <property type="entry name" value="Elect_transpt_acc-like_dom_sf"/>
</dbReference>
<organism evidence="2 3">
    <name type="scientific">Mycolicibacterium tusciae</name>
    <dbReference type="NCBI Taxonomy" id="75922"/>
    <lineage>
        <taxon>Bacteria</taxon>
        <taxon>Bacillati</taxon>
        <taxon>Actinomycetota</taxon>
        <taxon>Actinomycetes</taxon>
        <taxon>Mycobacteriales</taxon>
        <taxon>Mycobacteriaceae</taxon>
        <taxon>Mycolicibacterium</taxon>
    </lineage>
</organism>
<comment type="caution">
    <text evidence="2">The sequence shown here is derived from an EMBL/GenBank/DDBJ whole genome shotgun (WGS) entry which is preliminary data.</text>
</comment>
<feature type="domain" description="Nitrile hydratase beta subunit-like N-terminal" evidence="1">
    <location>
        <begin position="15"/>
        <end position="90"/>
    </location>
</feature>
<dbReference type="EMBL" id="MVIM01000004">
    <property type="protein sequence ID" value="ORB66078.1"/>
    <property type="molecule type" value="Genomic_DNA"/>
</dbReference>
<dbReference type="InterPro" id="IPR023808">
    <property type="entry name" value="Nitrile_Hydratase_acc_put"/>
</dbReference>
<dbReference type="NCBIfam" id="TIGR03889">
    <property type="entry name" value="nitrile_acc"/>
    <property type="match status" value="1"/>
</dbReference>
<dbReference type="AlphaFoldDB" id="A0A1X0JT94"/>
<protein>
    <submittedName>
        <fullName evidence="2">Nitrile hydratase accessory protein</fullName>
    </submittedName>
</protein>
<dbReference type="Proteomes" id="UP000192411">
    <property type="component" value="Unassembled WGS sequence"/>
</dbReference>
<evidence type="ECO:0000259" key="1">
    <source>
        <dbReference type="Pfam" id="PF21006"/>
    </source>
</evidence>
<dbReference type="STRING" id="75922.BST47_09310"/>
<evidence type="ECO:0000313" key="3">
    <source>
        <dbReference type="Proteomes" id="UP000192411"/>
    </source>
</evidence>
<dbReference type="InterPro" id="IPR042262">
    <property type="entry name" value="CN_hydtase_beta_C"/>
</dbReference>